<name>A0A2S3Z615_9MICO</name>
<keyword evidence="1" id="KW-0812">Transmembrane</keyword>
<reference evidence="2 3" key="1">
    <citation type="submission" date="2018-01" db="EMBL/GenBank/DDBJ databases">
        <title>Cryobacterium sp. nov., from glaciers in China.</title>
        <authorList>
            <person name="Liu Q."/>
            <person name="Xin Y.-H."/>
        </authorList>
    </citation>
    <scope>NUCLEOTIDE SEQUENCE [LARGE SCALE GENOMIC DNA]</scope>
    <source>
        <strain evidence="2 3">TMB1-8</strain>
    </source>
</reference>
<dbReference type="InterPro" id="IPR046094">
    <property type="entry name" value="DUF6112"/>
</dbReference>
<evidence type="ECO:0000313" key="2">
    <source>
        <dbReference type="EMBL" id="POH59649.1"/>
    </source>
</evidence>
<feature type="transmembrane region" description="Helical" evidence="1">
    <location>
        <begin position="59"/>
        <end position="82"/>
    </location>
</feature>
<dbReference type="AlphaFoldDB" id="A0A2S3Z615"/>
<evidence type="ECO:0000313" key="3">
    <source>
        <dbReference type="Proteomes" id="UP000237104"/>
    </source>
</evidence>
<dbReference type="Pfam" id="PF19607">
    <property type="entry name" value="DUF6112"/>
    <property type="match status" value="1"/>
</dbReference>
<protein>
    <submittedName>
        <fullName evidence="2">Uncharacterized protein</fullName>
    </submittedName>
</protein>
<comment type="caution">
    <text evidence="2">The sequence shown here is derived from an EMBL/GenBank/DDBJ whole genome shotgun (WGS) entry which is preliminary data.</text>
</comment>
<dbReference type="OrthoDB" id="4774950at2"/>
<sequence>MDVFPDFGAVGGAEELQNIVGALLTFVLIISVLMMIITGITWALASANGNFQTAVRARTGLWVACGAAALAGAGVAWVNFLIGIGSTL</sequence>
<dbReference type="EMBL" id="PPXF01000065">
    <property type="protein sequence ID" value="POH59649.1"/>
    <property type="molecule type" value="Genomic_DNA"/>
</dbReference>
<organism evidence="2 3">
    <name type="scientific">Cryobacterium zongtaii</name>
    <dbReference type="NCBI Taxonomy" id="1259217"/>
    <lineage>
        <taxon>Bacteria</taxon>
        <taxon>Bacillati</taxon>
        <taxon>Actinomycetota</taxon>
        <taxon>Actinomycetes</taxon>
        <taxon>Micrococcales</taxon>
        <taxon>Microbacteriaceae</taxon>
        <taxon>Cryobacterium</taxon>
    </lineage>
</organism>
<dbReference type="Proteomes" id="UP000237104">
    <property type="component" value="Unassembled WGS sequence"/>
</dbReference>
<evidence type="ECO:0000256" key="1">
    <source>
        <dbReference type="SAM" id="Phobius"/>
    </source>
</evidence>
<proteinExistence type="predicted"/>
<feature type="transmembrane region" description="Helical" evidence="1">
    <location>
        <begin position="20"/>
        <end position="47"/>
    </location>
</feature>
<keyword evidence="1" id="KW-1133">Transmembrane helix</keyword>
<dbReference type="RefSeq" id="WP_103432435.1">
    <property type="nucleotide sequence ID" value="NZ_PPXF01000065.1"/>
</dbReference>
<keyword evidence="1" id="KW-0472">Membrane</keyword>
<accession>A0A2S3Z615</accession>
<gene>
    <name evidence="2" type="ORF">C3B59_17305</name>
</gene>